<protein>
    <submittedName>
        <fullName evidence="2">ElaA protein</fullName>
    </submittedName>
</protein>
<dbReference type="EMBL" id="FORY01000009">
    <property type="protein sequence ID" value="SFJ75358.1"/>
    <property type="molecule type" value="Genomic_DNA"/>
</dbReference>
<name>A0A1I3TVQ9_9RHOB</name>
<sequence length="141" mass="15626">MTVTISKTSDIDACHKLRMLVFVEEQKVPVEEEIDDLDDISTHLLAKDTDGAALGTARIFEVGEIGKIGRVCVVKSQRGTGLGARLIEACLEELRQRPHLKQAKLGAQNHAIGFYERFGFRVIGEEYLDGGIPHHDMVLDL</sequence>
<evidence type="ECO:0000313" key="2">
    <source>
        <dbReference type="EMBL" id="SFJ75358.1"/>
    </source>
</evidence>
<dbReference type="InterPro" id="IPR039143">
    <property type="entry name" value="GNPNAT1-like"/>
</dbReference>
<dbReference type="CDD" id="cd04301">
    <property type="entry name" value="NAT_SF"/>
    <property type="match status" value="1"/>
</dbReference>
<dbReference type="PROSITE" id="PS51186">
    <property type="entry name" value="GNAT"/>
    <property type="match status" value="1"/>
</dbReference>
<dbReference type="AlphaFoldDB" id="A0A1I3TVQ9"/>
<feature type="domain" description="N-acetyltransferase" evidence="1">
    <location>
        <begin position="1"/>
        <end position="141"/>
    </location>
</feature>
<dbReference type="InterPro" id="IPR016181">
    <property type="entry name" value="Acyl_CoA_acyltransferase"/>
</dbReference>
<dbReference type="STRING" id="576117.SAMN04488138_109140"/>
<proteinExistence type="predicted"/>
<accession>A0A1I3TVQ9</accession>
<gene>
    <name evidence="2" type="ORF">SAMN04488138_109140</name>
</gene>
<dbReference type="SUPFAM" id="SSF55729">
    <property type="entry name" value="Acyl-CoA N-acyltransferases (Nat)"/>
    <property type="match status" value="1"/>
</dbReference>
<dbReference type="Proteomes" id="UP000183299">
    <property type="component" value="Unassembled WGS sequence"/>
</dbReference>
<dbReference type="PANTHER" id="PTHR13355:SF11">
    <property type="entry name" value="GLUCOSAMINE 6-PHOSPHATE N-ACETYLTRANSFERASE"/>
    <property type="match status" value="1"/>
</dbReference>
<dbReference type="InterPro" id="IPR000182">
    <property type="entry name" value="GNAT_dom"/>
</dbReference>
<dbReference type="Pfam" id="PF13673">
    <property type="entry name" value="Acetyltransf_10"/>
    <property type="match status" value="1"/>
</dbReference>
<dbReference type="PANTHER" id="PTHR13355">
    <property type="entry name" value="GLUCOSAMINE 6-PHOSPHATE N-ACETYLTRANSFERASE"/>
    <property type="match status" value="1"/>
</dbReference>
<reference evidence="2 3" key="1">
    <citation type="submission" date="2016-10" db="EMBL/GenBank/DDBJ databases">
        <authorList>
            <person name="de Groot N.N."/>
        </authorList>
    </citation>
    <scope>NUCLEOTIDE SEQUENCE [LARGE SCALE GENOMIC DNA]</scope>
    <source>
        <strain evidence="2 3">CGMCC 1.8891</strain>
    </source>
</reference>
<dbReference type="OrthoDB" id="9796171at2"/>
<dbReference type="RefSeq" id="WP_066601194.1">
    <property type="nucleotide sequence ID" value="NZ_FORY01000009.1"/>
</dbReference>
<dbReference type="GO" id="GO:0004343">
    <property type="term" value="F:glucosamine 6-phosphate N-acetyltransferase activity"/>
    <property type="evidence" value="ECO:0007669"/>
    <property type="project" value="TreeGrafter"/>
</dbReference>
<organism evidence="2 3">
    <name type="scientific">Celeribacter halophilus</name>
    <dbReference type="NCBI Taxonomy" id="576117"/>
    <lineage>
        <taxon>Bacteria</taxon>
        <taxon>Pseudomonadati</taxon>
        <taxon>Pseudomonadota</taxon>
        <taxon>Alphaproteobacteria</taxon>
        <taxon>Rhodobacterales</taxon>
        <taxon>Roseobacteraceae</taxon>
        <taxon>Celeribacter</taxon>
    </lineage>
</organism>
<keyword evidence="3" id="KW-1185">Reference proteome</keyword>
<dbReference type="GeneID" id="98665687"/>
<dbReference type="Gene3D" id="3.40.630.30">
    <property type="match status" value="1"/>
</dbReference>
<evidence type="ECO:0000313" key="3">
    <source>
        <dbReference type="Proteomes" id="UP000183299"/>
    </source>
</evidence>
<evidence type="ECO:0000259" key="1">
    <source>
        <dbReference type="PROSITE" id="PS51186"/>
    </source>
</evidence>